<dbReference type="InterPro" id="IPR015943">
    <property type="entry name" value="WD40/YVTN_repeat-like_dom_sf"/>
</dbReference>
<proteinExistence type="predicted"/>
<keyword evidence="3" id="KW-1185">Reference proteome</keyword>
<accession>A0A1S1MZ43</accession>
<name>A0A1S1MZ43_9MYCO</name>
<dbReference type="EMBL" id="MLQM01000232">
    <property type="protein sequence ID" value="OHU92364.1"/>
    <property type="molecule type" value="Genomic_DNA"/>
</dbReference>
<reference evidence="2 3" key="1">
    <citation type="submission" date="2016-10" db="EMBL/GenBank/DDBJ databases">
        <title>Genome sequence of Mycobacterium talmonii.</title>
        <authorList>
            <person name="Greninger A.L."/>
            <person name="Elliott B."/>
            <person name="Vasireddy S."/>
            <person name="Vasireddy R."/>
        </authorList>
    </citation>
    <scope>NUCLEOTIDE SEQUENCE [LARGE SCALE GENOMIC DNA]</scope>
    <source>
        <strain evidence="3">NE-TNMC-100812</strain>
    </source>
</reference>
<evidence type="ECO:0000313" key="3">
    <source>
        <dbReference type="Proteomes" id="UP000179734"/>
    </source>
</evidence>
<feature type="compositionally biased region" description="Low complexity" evidence="1">
    <location>
        <begin position="22"/>
        <end position="32"/>
    </location>
</feature>
<feature type="region of interest" description="Disordered" evidence="1">
    <location>
        <begin position="21"/>
        <end position="46"/>
    </location>
</feature>
<comment type="caution">
    <text evidence="2">The sequence shown here is derived from an EMBL/GenBank/DDBJ whole genome shotgun (WGS) entry which is preliminary data.</text>
</comment>
<evidence type="ECO:0008006" key="4">
    <source>
        <dbReference type="Google" id="ProtNLM"/>
    </source>
</evidence>
<sequence length="338" mass="33685">MAGLVGALVVLAGCSSHPMDTTPPTIAPAQPADSPPGPPHPAGVVRPLGAHPQAALVDAGTAQLVVLTPGTDPQTPAAVSVFGAAGGPPRAIALPGPATALAGDGRGTAYLATRGGYFVVDLAAGHTSRVSVNDAEDTEFTAIARRADGKLVLGGADGAVYLLAGATPTGTSAVLKRNKIFARVDALVAQGNTVVVLDRGQTSVTTLGADGNPRQALRAGQGATTLAADPLGVVLAADTRGGQLLVYGVDPLILRQAYPVPDAPYGLAGSAALAWVSQTGTNTVIGYDLSTGIPVEKVRYPTVRQPNLLAFDDASGTLYVLSGAGVGVQVIEHAAGPR</sequence>
<protein>
    <recommendedName>
        <fullName evidence="4">Lipoprotein LppL</fullName>
    </recommendedName>
</protein>
<evidence type="ECO:0000256" key="1">
    <source>
        <dbReference type="SAM" id="MobiDB-lite"/>
    </source>
</evidence>
<dbReference type="SUPFAM" id="SSF63829">
    <property type="entry name" value="Calcium-dependent phosphotriesterase"/>
    <property type="match status" value="1"/>
</dbReference>
<dbReference type="Gene3D" id="2.130.10.10">
    <property type="entry name" value="YVTN repeat-like/Quinoprotein amine dehydrogenase"/>
    <property type="match status" value="1"/>
</dbReference>
<dbReference type="Proteomes" id="UP000179734">
    <property type="component" value="Unassembled WGS sequence"/>
</dbReference>
<dbReference type="AlphaFoldDB" id="A0A1S1MZ43"/>
<evidence type="ECO:0000313" key="2">
    <source>
        <dbReference type="EMBL" id="OHU92364.1"/>
    </source>
</evidence>
<gene>
    <name evidence="2" type="ORF">BKN37_25015</name>
</gene>
<organism evidence="2 3">
    <name type="scientific">Mycobacterium talmoniae</name>
    <dbReference type="NCBI Taxonomy" id="1858794"/>
    <lineage>
        <taxon>Bacteria</taxon>
        <taxon>Bacillati</taxon>
        <taxon>Actinomycetota</taxon>
        <taxon>Actinomycetes</taxon>
        <taxon>Mycobacteriales</taxon>
        <taxon>Mycobacteriaceae</taxon>
        <taxon>Mycobacterium</taxon>
    </lineage>
</organism>